<feature type="transmembrane region" description="Helical" evidence="1">
    <location>
        <begin position="87"/>
        <end position="107"/>
    </location>
</feature>
<evidence type="ECO:0000313" key="3">
    <source>
        <dbReference type="Proteomes" id="UP000295008"/>
    </source>
</evidence>
<evidence type="ECO:0000256" key="1">
    <source>
        <dbReference type="SAM" id="Phobius"/>
    </source>
</evidence>
<name>A0A4R1RF41_HYDET</name>
<dbReference type="OrthoDB" id="1798220at2"/>
<protein>
    <submittedName>
        <fullName evidence="2">Uncharacterized protein</fullName>
    </submittedName>
</protein>
<gene>
    <name evidence="2" type="ORF">EDC14_101966</name>
</gene>
<dbReference type="RefSeq" id="WP_132015207.1">
    <property type="nucleotide sequence ID" value="NZ_SLUN01000019.1"/>
</dbReference>
<organism evidence="2 3">
    <name type="scientific">Hydrogenispora ethanolica</name>
    <dbReference type="NCBI Taxonomy" id="1082276"/>
    <lineage>
        <taxon>Bacteria</taxon>
        <taxon>Bacillati</taxon>
        <taxon>Bacillota</taxon>
        <taxon>Hydrogenispora</taxon>
    </lineage>
</organism>
<dbReference type="EMBL" id="SLUN01000019">
    <property type="protein sequence ID" value="TCL64260.1"/>
    <property type="molecule type" value="Genomic_DNA"/>
</dbReference>
<accession>A0A4R1RF41</accession>
<keyword evidence="1" id="KW-0472">Membrane</keyword>
<dbReference type="Proteomes" id="UP000295008">
    <property type="component" value="Unassembled WGS sequence"/>
</dbReference>
<keyword evidence="1" id="KW-1133">Transmembrane helix</keyword>
<evidence type="ECO:0000313" key="2">
    <source>
        <dbReference type="EMBL" id="TCL64260.1"/>
    </source>
</evidence>
<comment type="caution">
    <text evidence="2">The sequence shown here is derived from an EMBL/GenBank/DDBJ whole genome shotgun (WGS) entry which is preliminary data.</text>
</comment>
<keyword evidence="3" id="KW-1185">Reference proteome</keyword>
<keyword evidence="1" id="KW-0812">Transmembrane</keyword>
<sequence>MFKDEFTAWFIAGMIGSVMKDLYGLFAVLSRFATFHIIHIAADIFLKKPHIQIFLGYLIGMIIDLSVGGIFGILSGLTLRCFGNRHYLLKGFVIGFTIWLGIFGIIMHTLPQIFELQVNRPNEVLNFLLVHVVYGMVTSYCIIKFTWPAPLR</sequence>
<feature type="transmembrane region" description="Helical" evidence="1">
    <location>
        <begin position="127"/>
        <end position="147"/>
    </location>
</feature>
<dbReference type="AlphaFoldDB" id="A0A4R1RF41"/>
<reference evidence="2 3" key="1">
    <citation type="submission" date="2019-03" db="EMBL/GenBank/DDBJ databases">
        <title>Genomic Encyclopedia of Type Strains, Phase IV (KMG-IV): sequencing the most valuable type-strain genomes for metagenomic binning, comparative biology and taxonomic classification.</title>
        <authorList>
            <person name="Goeker M."/>
        </authorList>
    </citation>
    <scope>NUCLEOTIDE SEQUENCE [LARGE SCALE GENOMIC DNA]</scope>
    <source>
        <strain evidence="2 3">LX-B</strain>
    </source>
</reference>
<proteinExistence type="predicted"/>
<feature type="transmembrane region" description="Helical" evidence="1">
    <location>
        <begin position="54"/>
        <end position="75"/>
    </location>
</feature>